<dbReference type="InterPro" id="IPR036322">
    <property type="entry name" value="WD40_repeat_dom_sf"/>
</dbReference>
<organism evidence="5 6">
    <name type="scientific">Laccaria amethystina LaAM-08-1</name>
    <dbReference type="NCBI Taxonomy" id="1095629"/>
    <lineage>
        <taxon>Eukaryota</taxon>
        <taxon>Fungi</taxon>
        <taxon>Dikarya</taxon>
        <taxon>Basidiomycota</taxon>
        <taxon>Agaricomycotina</taxon>
        <taxon>Agaricomycetes</taxon>
        <taxon>Agaricomycetidae</taxon>
        <taxon>Agaricales</taxon>
        <taxon>Agaricineae</taxon>
        <taxon>Hydnangiaceae</taxon>
        <taxon>Laccaria</taxon>
    </lineage>
</organism>
<reference evidence="6" key="2">
    <citation type="submission" date="2015-01" db="EMBL/GenBank/DDBJ databases">
        <title>Evolutionary Origins and Diversification of the Mycorrhizal Mutualists.</title>
        <authorList>
            <consortium name="DOE Joint Genome Institute"/>
            <consortium name="Mycorrhizal Genomics Consortium"/>
            <person name="Kohler A."/>
            <person name="Kuo A."/>
            <person name="Nagy L.G."/>
            <person name="Floudas D."/>
            <person name="Copeland A."/>
            <person name="Barry K.W."/>
            <person name="Cichocki N."/>
            <person name="Veneault-Fourrey C."/>
            <person name="LaButti K."/>
            <person name="Lindquist E.A."/>
            <person name="Lipzen A."/>
            <person name="Lundell T."/>
            <person name="Morin E."/>
            <person name="Murat C."/>
            <person name="Riley R."/>
            <person name="Ohm R."/>
            <person name="Sun H."/>
            <person name="Tunlid A."/>
            <person name="Henrissat B."/>
            <person name="Grigoriev I.V."/>
            <person name="Hibbett D.S."/>
            <person name="Martin F."/>
        </authorList>
    </citation>
    <scope>NUCLEOTIDE SEQUENCE [LARGE SCALE GENOMIC DNA]</scope>
    <source>
        <strain evidence="6">LaAM-08-1</strain>
    </source>
</reference>
<dbReference type="PANTHER" id="PTHR15052:SF2">
    <property type="entry name" value="GENERAL TRANSCRIPTION FACTOR 3C POLYPEPTIDE 2"/>
    <property type="match status" value="1"/>
</dbReference>
<keyword evidence="2" id="KW-0804">Transcription</keyword>
<gene>
    <name evidence="5" type="ORF">K443DRAFT_678543</name>
</gene>
<dbReference type="SUPFAM" id="SSF50978">
    <property type="entry name" value="WD40 repeat-like"/>
    <property type="match status" value="1"/>
</dbReference>
<dbReference type="GO" id="GO:0000127">
    <property type="term" value="C:transcription factor TFIIIC complex"/>
    <property type="evidence" value="ECO:0007669"/>
    <property type="project" value="TreeGrafter"/>
</dbReference>
<sequence length="769" mass="84439">MTRQLRPRTNRPSYALMAGFDDIEEEAGPSTLAAVEEGSSGSDFALDEPEAANPEDLEDGDEDAEGDVDGEDVLEVETTVVFPSGASLPNYQLANNFAPSNIKVVPPPKARAKGKGKAKAGSTIKSVGGPGTSLVRSSKRQMYVLPTPSVHHRHRAVPLFSRSGRVERLTVRPPLFGPTPVVLTNSFTQSPKVTDRVNKSWGYNVGSGPLWEMVEDRGWYKEAVTTGNNVDSEAKRRPRVLADLCVKNGWRVLSESDAAPYLPTDDTTTDEGNLKPPPPIHCYLGPIKSQTLVEMNMLESHPMLITYDNLSVSFAAKFLPESKAHIFNAGAPVWGLDWCPIHVEDRPARSYKQYLAVAPFPSRSHSPDIGAKVPRPSYACIQIWSLSPTRPIPANRAAAMKNTDPGVMKCEMIICVDAGPAHEIKWCPLASHDSMLESKRPRKLGVLAGTFEDGSFSIYSVPEPADVRGPDHDPSKPVCISLPEPIIRIELEETSCWTFDWANSELVAIGTTNGIIAVYDLGPSLKSWTSPDSETITDLLPTHYLTVHQSAIRALAWIQAPPCWPSGAPRVDGDPTVVASGGYDGMECMTDIREGHGSVMNRTRDVINALAFSPFAGGPITMDHENTVKAYSASPSMLGRGHSLLEPQGPVWNVHASQYHPQLAVGAADGSCSTTNTLRSTRRGGSVPFFVHKLYQMDYSRNTKEFRMLDRFLPQVSSIQPRRPLQSVPLTVTTGNLRQANSHPSSEQQIKRWYLQRQRQSFWYWRMAA</sequence>
<dbReference type="GO" id="GO:0006383">
    <property type="term" value="P:transcription by RNA polymerase III"/>
    <property type="evidence" value="ECO:0007669"/>
    <property type="project" value="TreeGrafter"/>
</dbReference>
<evidence type="ECO:0008006" key="7">
    <source>
        <dbReference type="Google" id="ProtNLM"/>
    </source>
</evidence>
<dbReference type="Gene3D" id="2.130.10.10">
    <property type="entry name" value="YVTN repeat-like/Quinoprotein amine dehydrogenase"/>
    <property type="match status" value="1"/>
</dbReference>
<evidence type="ECO:0000313" key="5">
    <source>
        <dbReference type="EMBL" id="KIK01287.1"/>
    </source>
</evidence>
<evidence type="ECO:0000313" key="6">
    <source>
        <dbReference type="Proteomes" id="UP000054477"/>
    </source>
</evidence>
<evidence type="ECO:0000256" key="4">
    <source>
        <dbReference type="SAM" id="MobiDB-lite"/>
    </source>
</evidence>
<dbReference type="HOGENOM" id="CLU_019415_0_0_1"/>
<evidence type="ECO:0000256" key="1">
    <source>
        <dbReference type="ARBA" id="ARBA00004123"/>
    </source>
</evidence>
<dbReference type="EMBL" id="KN838609">
    <property type="protein sequence ID" value="KIK01287.1"/>
    <property type="molecule type" value="Genomic_DNA"/>
</dbReference>
<keyword evidence="6" id="KW-1185">Reference proteome</keyword>
<proteinExistence type="predicted"/>
<evidence type="ECO:0000256" key="2">
    <source>
        <dbReference type="ARBA" id="ARBA00023163"/>
    </source>
</evidence>
<evidence type="ECO:0000256" key="3">
    <source>
        <dbReference type="ARBA" id="ARBA00023242"/>
    </source>
</evidence>
<protein>
    <recommendedName>
        <fullName evidence="7">WD40 repeat-like protein</fullName>
    </recommendedName>
</protein>
<keyword evidence="3" id="KW-0539">Nucleus</keyword>
<dbReference type="Proteomes" id="UP000054477">
    <property type="component" value="Unassembled WGS sequence"/>
</dbReference>
<reference evidence="5 6" key="1">
    <citation type="submission" date="2014-04" db="EMBL/GenBank/DDBJ databases">
        <authorList>
            <consortium name="DOE Joint Genome Institute"/>
            <person name="Kuo A."/>
            <person name="Kohler A."/>
            <person name="Nagy L.G."/>
            <person name="Floudas D."/>
            <person name="Copeland A."/>
            <person name="Barry K.W."/>
            <person name="Cichocki N."/>
            <person name="Veneault-Fourrey C."/>
            <person name="LaButti K."/>
            <person name="Lindquist E.A."/>
            <person name="Lipzen A."/>
            <person name="Lundell T."/>
            <person name="Morin E."/>
            <person name="Murat C."/>
            <person name="Sun H."/>
            <person name="Tunlid A."/>
            <person name="Henrissat B."/>
            <person name="Grigoriev I.V."/>
            <person name="Hibbett D.S."/>
            <person name="Martin F."/>
            <person name="Nordberg H.P."/>
            <person name="Cantor M.N."/>
            <person name="Hua S.X."/>
        </authorList>
    </citation>
    <scope>NUCLEOTIDE SEQUENCE [LARGE SCALE GENOMIC DNA]</scope>
    <source>
        <strain evidence="5 6">LaAM-08-1</strain>
    </source>
</reference>
<feature type="region of interest" description="Disordered" evidence="4">
    <location>
        <begin position="105"/>
        <end position="132"/>
    </location>
</feature>
<dbReference type="InterPro" id="IPR015943">
    <property type="entry name" value="WD40/YVTN_repeat-like_dom_sf"/>
</dbReference>
<dbReference type="AlphaFoldDB" id="A0A0C9XU99"/>
<accession>A0A0C9XU99</accession>
<comment type="subcellular location">
    <subcellularLocation>
        <location evidence="1">Nucleus</location>
    </subcellularLocation>
</comment>
<dbReference type="InterPro" id="IPR052416">
    <property type="entry name" value="GTF3C_component"/>
</dbReference>
<dbReference type="PANTHER" id="PTHR15052">
    <property type="entry name" value="RNA POLYMERASE III TRANSCRIPTION INITIATION FACTOR COMPLEX SUBUNIT"/>
    <property type="match status" value="1"/>
</dbReference>
<name>A0A0C9XU99_9AGAR</name>
<dbReference type="OrthoDB" id="4703at2759"/>
<dbReference type="STRING" id="1095629.A0A0C9XU99"/>
<feature type="compositionally biased region" description="Acidic residues" evidence="4">
    <location>
        <begin position="45"/>
        <end position="67"/>
    </location>
</feature>
<feature type="region of interest" description="Disordered" evidence="4">
    <location>
        <begin position="34"/>
        <end position="67"/>
    </location>
</feature>
<dbReference type="GO" id="GO:0005634">
    <property type="term" value="C:nucleus"/>
    <property type="evidence" value="ECO:0007669"/>
    <property type="project" value="UniProtKB-SubCell"/>
</dbReference>